<evidence type="ECO:0000256" key="4">
    <source>
        <dbReference type="ARBA" id="ARBA00022825"/>
    </source>
</evidence>
<dbReference type="GO" id="GO:0006508">
    <property type="term" value="P:proteolysis"/>
    <property type="evidence" value="ECO:0007669"/>
    <property type="project" value="UniProtKB-KW"/>
</dbReference>
<feature type="active site" description="Charge relay system" evidence="5">
    <location>
        <position position="187"/>
    </location>
</feature>
<keyword evidence="4 5" id="KW-0720">Serine protease</keyword>
<dbReference type="Gene3D" id="3.40.50.200">
    <property type="entry name" value="Peptidase S8/S53 domain"/>
    <property type="match status" value="1"/>
</dbReference>
<dbReference type="InterPro" id="IPR036852">
    <property type="entry name" value="Peptidase_S8/S53_dom_sf"/>
</dbReference>
<evidence type="ECO:0000259" key="7">
    <source>
        <dbReference type="Pfam" id="PF00082"/>
    </source>
</evidence>
<accession>A0A2T4Z4A3</accession>
<evidence type="ECO:0000256" key="6">
    <source>
        <dbReference type="RuleBase" id="RU003355"/>
    </source>
</evidence>
<dbReference type="InterPro" id="IPR023828">
    <property type="entry name" value="Peptidase_S8_Ser-AS"/>
</dbReference>
<dbReference type="InterPro" id="IPR015500">
    <property type="entry name" value="Peptidase_S8_subtilisin-rel"/>
</dbReference>
<dbReference type="Gene3D" id="2.60.120.380">
    <property type="match status" value="3"/>
</dbReference>
<comment type="similarity">
    <text evidence="1 5 6">Belongs to the peptidase S8 family.</text>
</comment>
<dbReference type="PANTHER" id="PTHR43399">
    <property type="entry name" value="SUBTILISIN-RELATED"/>
    <property type="match status" value="1"/>
</dbReference>
<evidence type="ECO:0000313" key="8">
    <source>
        <dbReference type="EMBL" id="PTM56706.1"/>
    </source>
</evidence>
<evidence type="ECO:0000313" key="9">
    <source>
        <dbReference type="Proteomes" id="UP000241639"/>
    </source>
</evidence>
<gene>
    <name evidence="8" type="ORF">C8J48_3031</name>
</gene>
<dbReference type="InterPro" id="IPR000209">
    <property type="entry name" value="Peptidase_S8/S53_dom"/>
</dbReference>
<evidence type="ECO:0000256" key="3">
    <source>
        <dbReference type="ARBA" id="ARBA00022801"/>
    </source>
</evidence>
<dbReference type="Proteomes" id="UP000241639">
    <property type="component" value="Unassembled WGS sequence"/>
</dbReference>
<dbReference type="InterPro" id="IPR023827">
    <property type="entry name" value="Peptidase_S8_Asp-AS"/>
</dbReference>
<keyword evidence="3 5" id="KW-0378">Hydrolase</keyword>
<dbReference type="AlphaFoldDB" id="A0A2T4Z4A3"/>
<dbReference type="InterPro" id="IPR051048">
    <property type="entry name" value="Peptidase_S8/S53_subtilisin"/>
</dbReference>
<dbReference type="SUPFAM" id="SSF52743">
    <property type="entry name" value="Subtilisin-like"/>
    <property type="match status" value="1"/>
</dbReference>
<reference evidence="8 9" key="1">
    <citation type="submission" date="2018-04" db="EMBL/GenBank/DDBJ databases">
        <title>Genomic Encyclopedia of Archaeal and Bacterial Type Strains, Phase II (KMG-II): from individual species to whole genera.</title>
        <authorList>
            <person name="Goeker M."/>
        </authorList>
    </citation>
    <scope>NUCLEOTIDE SEQUENCE [LARGE SCALE GENOMIC DNA]</scope>
    <source>
        <strain evidence="8 9">DSM 45169</strain>
    </source>
</reference>
<dbReference type="RefSeq" id="WP_107728016.1">
    <property type="nucleotide sequence ID" value="NZ_PZZP01000002.1"/>
</dbReference>
<dbReference type="PRINTS" id="PR00723">
    <property type="entry name" value="SUBTILISIN"/>
</dbReference>
<dbReference type="PROSITE" id="PS51892">
    <property type="entry name" value="SUBTILASE"/>
    <property type="match status" value="1"/>
</dbReference>
<name>A0A2T4Z4A3_9BACL</name>
<feature type="active site" description="Charge relay system" evidence="5">
    <location>
        <position position="154"/>
    </location>
</feature>
<dbReference type="Pfam" id="PF00082">
    <property type="entry name" value="Peptidase_S8"/>
    <property type="match status" value="1"/>
</dbReference>
<feature type="domain" description="Peptidase S8/S53" evidence="7">
    <location>
        <begin position="147"/>
        <end position="397"/>
    </location>
</feature>
<dbReference type="GO" id="GO:0004252">
    <property type="term" value="F:serine-type endopeptidase activity"/>
    <property type="evidence" value="ECO:0007669"/>
    <property type="project" value="UniProtKB-UniRule"/>
</dbReference>
<proteinExistence type="inferred from homology"/>
<protein>
    <submittedName>
        <fullName evidence="8">Subtilase family protein</fullName>
    </submittedName>
</protein>
<dbReference type="OrthoDB" id="9798386at2"/>
<dbReference type="PROSITE" id="PS51257">
    <property type="entry name" value="PROKAR_LIPOPROTEIN"/>
    <property type="match status" value="1"/>
</dbReference>
<keyword evidence="9" id="KW-1185">Reference proteome</keyword>
<comment type="caution">
    <text evidence="8">The sequence shown here is derived from an EMBL/GenBank/DDBJ whole genome shotgun (WGS) entry which is preliminary data.</text>
</comment>
<sequence>MKAWMRGVWIIGLSVLLLIACQPEREEVPDIPDETVDEGKTSVEKQWVVKWKMDQPDPRFLESVHVLHRSQENGGFTMLVKLKQGVKEEDWLKRWAAHEQIEFIHPNQKYEVEQREGAAQRGEDRYYLRQIGADQAWRELDWPVQSHVTVAVVDTGVDFNHPLLEPYLISGINLRDPVQPAQDYMGHGTHVAGVMVEVWDGWERDANAAAIDIMPVKVMNDGKDGDVYFTAEGMREAVRRGADVIVLAQGSWTYSETMADAVRFAEEEGVLVVGATGNASLDENGDIRYNSPVHYPAAFPEVLGVGAVGREGKVVPTSNGGSGIDVVAPGESIVAAVPGGGRKADSGTSFAAPQAAALAALLKGQTPTLTPEAMRNRIRQSARPVGEERWDEWGGYGEIDVLSTLTQKGKADIFEPNDSPQTAMPLSRDQRVSAVLAGKDDTDCFQITTPYEGTLTLKVEGEPQGMGAVTLRGTAPGEESVEYSGEELEEVHLSVEKHEWIFCLSTRDDQEWAYTLSNQFRLQPDAYENNDQRWSAYRVKVEPGISSFQGTFHKERDDDWFRFDLDEPGSLRLSVNVWSPRGDPVLYLQEAGSWKGTKVDEAAEGVAEEIEIDVKAGSLFVRVSDYGRNAIPDPYLLLLEFQPEARDAYEPNDTSRQATPLPNEEAIRGQIAGEADVDWFTFVLEESQSVRFRFTLEKEPSRPLTVVLFDENLRTQQTVALHAKKMEDDIGDSLQPGRYFIRLSGEGEEEWEYRFRKRE</sequence>
<keyword evidence="2 5" id="KW-0645">Protease</keyword>
<dbReference type="PANTHER" id="PTHR43399:SF4">
    <property type="entry name" value="CELL WALL-ASSOCIATED PROTEASE"/>
    <property type="match status" value="1"/>
</dbReference>
<dbReference type="PROSITE" id="PS00138">
    <property type="entry name" value="SUBTILASE_SER"/>
    <property type="match status" value="1"/>
</dbReference>
<evidence type="ECO:0000256" key="5">
    <source>
        <dbReference type="PROSITE-ProRule" id="PRU01240"/>
    </source>
</evidence>
<feature type="active site" description="Charge relay system" evidence="5">
    <location>
        <position position="349"/>
    </location>
</feature>
<organism evidence="8 9">
    <name type="scientific">Desmospora activa DSM 45169</name>
    <dbReference type="NCBI Taxonomy" id="1121389"/>
    <lineage>
        <taxon>Bacteria</taxon>
        <taxon>Bacillati</taxon>
        <taxon>Bacillota</taxon>
        <taxon>Bacilli</taxon>
        <taxon>Bacillales</taxon>
        <taxon>Thermoactinomycetaceae</taxon>
        <taxon>Desmospora</taxon>
    </lineage>
</organism>
<dbReference type="PROSITE" id="PS00136">
    <property type="entry name" value="SUBTILASE_ASP"/>
    <property type="match status" value="1"/>
</dbReference>
<dbReference type="EMBL" id="PZZP01000002">
    <property type="protein sequence ID" value="PTM56706.1"/>
    <property type="molecule type" value="Genomic_DNA"/>
</dbReference>
<dbReference type="SUPFAM" id="SSF89260">
    <property type="entry name" value="Collagen-binding domain"/>
    <property type="match status" value="2"/>
</dbReference>
<evidence type="ECO:0000256" key="1">
    <source>
        <dbReference type="ARBA" id="ARBA00011073"/>
    </source>
</evidence>
<evidence type="ECO:0000256" key="2">
    <source>
        <dbReference type="ARBA" id="ARBA00022670"/>
    </source>
</evidence>